<keyword evidence="3" id="KW-1185">Reference proteome</keyword>
<dbReference type="SMART" id="SM00458">
    <property type="entry name" value="RICIN"/>
    <property type="match status" value="1"/>
</dbReference>
<dbReference type="AlphaFoldDB" id="A0A919B6W1"/>
<proteinExistence type="predicted"/>
<feature type="domain" description="Ricin B lectin" evidence="1">
    <location>
        <begin position="57"/>
        <end position="189"/>
    </location>
</feature>
<dbReference type="EMBL" id="BNBD01000010">
    <property type="protein sequence ID" value="GHF58705.1"/>
    <property type="molecule type" value="Genomic_DNA"/>
</dbReference>
<dbReference type="CDD" id="cd00161">
    <property type="entry name" value="beta-trefoil_Ricin-like"/>
    <property type="match status" value="1"/>
</dbReference>
<dbReference type="Proteomes" id="UP000638313">
    <property type="component" value="Unassembled WGS sequence"/>
</dbReference>
<reference evidence="2" key="2">
    <citation type="submission" date="2020-09" db="EMBL/GenBank/DDBJ databases">
        <authorList>
            <person name="Sun Q."/>
            <person name="Ohkuma M."/>
        </authorList>
    </citation>
    <scope>NUCLEOTIDE SEQUENCE</scope>
    <source>
        <strain evidence="2">JCM 4059</strain>
    </source>
</reference>
<dbReference type="Pfam" id="PF00652">
    <property type="entry name" value="Ricin_B_lectin"/>
    <property type="match status" value="1"/>
</dbReference>
<reference evidence="2" key="1">
    <citation type="journal article" date="2014" name="Int. J. Syst. Evol. Microbiol.">
        <title>Complete genome sequence of Corynebacterium casei LMG S-19264T (=DSM 44701T), isolated from a smear-ripened cheese.</title>
        <authorList>
            <consortium name="US DOE Joint Genome Institute (JGI-PGF)"/>
            <person name="Walter F."/>
            <person name="Albersmeier A."/>
            <person name="Kalinowski J."/>
            <person name="Ruckert C."/>
        </authorList>
    </citation>
    <scope>NUCLEOTIDE SEQUENCE</scope>
    <source>
        <strain evidence="2">JCM 4059</strain>
    </source>
</reference>
<name>A0A919B6W1_9ACTN</name>
<organism evidence="2 3">
    <name type="scientific">Streptomyces mashuensis</name>
    <dbReference type="NCBI Taxonomy" id="33904"/>
    <lineage>
        <taxon>Bacteria</taxon>
        <taxon>Bacillati</taxon>
        <taxon>Actinomycetota</taxon>
        <taxon>Actinomycetes</taxon>
        <taxon>Kitasatosporales</taxon>
        <taxon>Streptomycetaceae</taxon>
        <taxon>Streptomyces</taxon>
    </lineage>
</organism>
<dbReference type="SUPFAM" id="SSF50370">
    <property type="entry name" value="Ricin B-like lectins"/>
    <property type="match status" value="1"/>
</dbReference>
<dbReference type="InterPro" id="IPR035992">
    <property type="entry name" value="Ricin_B-like_lectins"/>
</dbReference>
<dbReference type="PROSITE" id="PS50231">
    <property type="entry name" value="RICIN_B_LECTIN"/>
    <property type="match status" value="1"/>
</dbReference>
<dbReference type="InterPro" id="IPR000772">
    <property type="entry name" value="Ricin_B_lectin"/>
</dbReference>
<dbReference type="Gene3D" id="2.170.15.10">
    <property type="entry name" value="Proaerolysin, chain A, domain 3"/>
    <property type="match status" value="1"/>
</dbReference>
<dbReference type="RefSeq" id="WP_190131480.1">
    <property type="nucleotide sequence ID" value="NZ_BNBD01000010.1"/>
</dbReference>
<evidence type="ECO:0000259" key="1">
    <source>
        <dbReference type="SMART" id="SM00458"/>
    </source>
</evidence>
<sequence>MSSIPAPAHPPRRRASALRALVVALMTCGIALGLLAAPGTTAPAYADENCSASAPFQCVTLTSASNGRHLDVQNGTRADGAYVVTNSAPGYYQSWRLSVDPKDASFAIINNTTGKCIDLSWPALRQQTCRGGKTQKWYLQPAGGAADTFMIRNGSDGSCLDLIANAQYDDAWTGKSACHAGANQQWRVSAPGARNLAVDHAAYQCQQDSSTCTWVLKSEAPAAPLPKVCASAVWYNNTNDAVQQTFGVTETTGWANTIGFNMTTSLTAGTMPGLTATIAETLVGTHTWQGSKSVNNSVTIPVPPKQYGWVTLSVLAKKVTGTWTFDAHGFPWKAEDTVTVPLRDDPNGGATVYVANAAPTYTACV</sequence>
<protein>
    <recommendedName>
        <fullName evidence="1">Ricin B lectin domain-containing protein</fullName>
    </recommendedName>
</protein>
<dbReference type="Gene3D" id="2.80.10.50">
    <property type="match status" value="2"/>
</dbReference>
<dbReference type="SUPFAM" id="SSF56973">
    <property type="entry name" value="Aerolisin/ETX pore-forming domain"/>
    <property type="match status" value="1"/>
</dbReference>
<accession>A0A919B6W1</accession>
<evidence type="ECO:0000313" key="3">
    <source>
        <dbReference type="Proteomes" id="UP000638313"/>
    </source>
</evidence>
<gene>
    <name evidence="2" type="ORF">GCM10010218_45030</name>
</gene>
<evidence type="ECO:0000313" key="2">
    <source>
        <dbReference type="EMBL" id="GHF58705.1"/>
    </source>
</evidence>
<comment type="caution">
    <text evidence="2">The sequence shown here is derived from an EMBL/GenBank/DDBJ whole genome shotgun (WGS) entry which is preliminary data.</text>
</comment>